<reference evidence="1 2" key="1">
    <citation type="journal article" date="2010" name="Cell">
        <title>The genome of Naegleria gruberi illuminates early eukaryotic versatility.</title>
        <authorList>
            <person name="Fritz-Laylin L.K."/>
            <person name="Prochnik S.E."/>
            <person name="Ginger M.L."/>
            <person name="Dacks J.B."/>
            <person name="Carpenter M.L."/>
            <person name="Field M.C."/>
            <person name="Kuo A."/>
            <person name="Paredez A."/>
            <person name="Chapman J."/>
            <person name="Pham J."/>
            <person name="Shu S."/>
            <person name="Neupane R."/>
            <person name="Cipriano M."/>
            <person name="Mancuso J."/>
            <person name="Tu H."/>
            <person name="Salamov A."/>
            <person name="Lindquist E."/>
            <person name="Shapiro H."/>
            <person name="Lucas S."/>
            <person name="Grigoriev I.V."/>
            <person name="Cande W.Z."/>
            <person name="Fulton C."/>
            <person name="Rokhsar D.S."/>
            <person name="Dawson S.C."/>
        </authorList>
    </citation>
    <scope>NUCLEOTIDE SEQUENCE [LARGE SCALE GENOMIC DNA]</scope>
    <source>
        <strain evidence="1 2">NEG-M</strain>
    </source>
</reference>
<evidence type="ECO:0000313" key="2">
    <source>
        <dbReference type="Proteomes" id="UP000006671"/>
    </source>
</evidence>
<organism evidence="2">
    <name type="scientific">Naegleria gruberi</name>
    <name type="common">Amoeba</name>
    <dbReference type="NCBI Taxonomy" id="5762"/>
    <lineage>
        <taxon>Eukaryota</taxon>
        <taxon>Discoba</taxon>
        <taxon>Heterolobosea</taxon>
        <taxon>Tetramitia</taxon>
        <taxon>Eutetramitia</taxon>
        <taxon>Vahlkampfiidae</taxon>
        <taxon>Naegleria</taxon>
    </lineage>
</organism>
<dbReference type="VEuPathDB" id="AmoebaDB:NAEGRDRAFT_63643"/>
<accession>D2V495</accession>
<dbReference type="AlphaFoldDB" id="D2V495"/>
<protein>
    <submittedName>
        <fullName evidence="1">Predicted protein</fullName>
    </submittedName>
</protein>
<dbReference type="RefSeq" id="XP_002681086.1">
    <property type="nucleotide sequence ID" value="XM_002681040.1"/>
</dbReference>
<dbReference type="Proteomes" id="UP000006671">
    <property type="component" value="Unassembled WGS sequence"/>
</dbReference>
<sequence length="144" mass="16985">MSTLYSKRRTYSCMKNLNEESLSDLDHLVLLNNYLQHSDKEQVNGSKKRKLTSNNRYIPNKVIIKEEEKETEDSTYSLTSIQLNPDFCEEIELRMKALSSRMDETLKKQEVYLEKYASKQVIQKKEAADDWKEALCKIYFPSTE</sequence>
<dbReference type="EMBL" id="GG738851">
    <property type="protein sequence ID" value="EFC48342.1"/>
    <property type="molecule type" value="Genomic_DNA"/>
</dbReference>
<evidence type="ECO:0000313" key="1">
    <source>
        <dbReference type="EMBL" id="EFC48342.1"/>
    </source>
</evidence>
<keyword evidence="2" id="KW-1185">Reference proteome</keyword>
<dbReference type="GeneID" id="8849871"/>
<name>D2V495_NAEGR</name>
<gene>
    <name evidence="1" type="ORF">NAEGRDRAFT_63643</name>
</gene>
<dbReference type="InParanoid" id="D2V495"/>
<proteinExistence type="predicted"/>
<dbReference type="KEGG" id="ngr:NAEGRDRAFT_63643"/>